<dbReference type="OrthoDB" id="5514845at2"/>
<proteinExistence type="predicted"/>
<dbReference type="PANTHER" id="PTHR34075">
    <property type="entry name" value="BLR3430 PROTEIN"/>
    <property type="match status" value="1"/>
</dbReference>
<evidence type="ECO:0000259" key="2">
    <source>
        <dbReference type="Pfam" id="PF12172"/>
    </source>
</evidence>
<dbReference type="Pfam" id="PF12172">
    <property type="entry name" value="zf-ChsH2"/>
    <property type="match status" value="1"/>
</dbReference>
<dbReference type="Gene3D" id="6.10.30.10">
    <property type="match status" value="1"/>
</dbReference>
<feature type="domain" description="ChsH2 C-terminal OB-fold" evidence="1">
    <location>
        <begin position="58"/>
        <end position="125"/>
    </location>
</feature>
<evidence type="ECO:0000313" key="4">
    <source>
        <dbReference type="Proteomes" id="UP000266327"/>
    </source>
</evidence>
<sequence length="144" mass="16297">MSYFPKEMPRPVPAMNDTEFLRGCAERHLRFQACAACGMLRHPPMPICSHCHSTAEKWVEAPTTAKVYSFTVVHHASHPAVKASLPYVVALLEFPALPGVRLVSNITHVDPSEVRIGMQVDLWWDDIGEDMFLPRFRPMEKIKA</sequence>
<dbReference type="Pfam" id="PF01796">
    <property type="entry name" value="OB_ChsH2_C"/>
    <property type="match status" value="1"/>
</dbReference>
<dbReference type="Proteomes" id="UP000266327">
    <property type="component" value="Unassembled WGS sequence"/>
</dbReference>
<reference evidence="4" key="1">
    <citation type="submission" date="2018-09" db="EMBL/GenBank/DDBJ databases">
        <authorList>
            <person name="Zhu H."/>
        </authorList>
    </citation>
    <scope>NUCLEOTIDE SEQUENCE [LARGE SCALE GENOMIC DNA]</scope>
    <source>
        <strain evidence="4">K1S02-23</strain>
    </source>
</reference>
<dbReference type="AlphaFoldDB" id="A0A3A3G4R1"/>
<protein>
    <submittedName>
        <fullName evidence="3">Zn-ribbon domain-containing OB-fold protein</fullName>
    </submittedName>
</protein>
<evidence type="ECO:0000313" key="3">
    <source>
        <dbReference type="EMBL" id="RJG03478.1"/>
    </source>
</evidence>
<keyword evidence="4" id="KW-1185">Reference proteome</keyword>
<name>A0A3A3G4R1_9BURK</name>
<dbReference type="SUPFAM" id="SSF50249">
    <property type="entry name" value="Nucleic acid-binding proteins"/>
    <property type="match status" value="1"/>
</dbReference>
<feature type="domain" description="ChsH2 rubredoxin-like zinc ribbon" evidence="2">
    <location>
        <begin position="23"/>
        <end position="55"/>
    </location>
</feature>
<gene>
    <name evidence="3" type="ORF">D3878_19315</name>
</gene>
<dbReference type="PANTHER" id="PTHR34075:SF5">
    <property type="entry name" value="BLR3430 PROTEIN"/>
    <property type="match status" value="1"/>
</dbReference>
<organism evidence="3 4">
    <name type="scientific">Noviherbaspirillum sedimenti</name>
    <dbReference type="NCBI Taxonomy" id="2320865"/>
    <lineage>
        <taxon>Bacteria</taxon>
        <taxon>Pseudomonadati</taxon>
        <taxon>Pseudomonadota</taxon>
        <taxon>Betaproteobacteria</taxon>
        <taxon>Burkholderiales</taxon>
        <taxon>Oxalobacteraceae</taxon>
        <taxon>Noviherbaspirillum</taxon>
    </lineage>
</organism>
<comment type="caution">
    <text evidence="3">The sequence shown here is derived from an EMBL/GenBank/DDBJ whole genome shotgun (WGS) entry which is preliminary data.</text>
</comment>
<dbReference type="InterPro" id="IPR002878">
    <property type="entry name" value="ChsH2_C"/>
</dbReference>
<dbReference type="InterPro" id="IPR052513">
    <property type="entry name" value="Thioester_dehydratase-like"/>
</dbReference>
<dbReference type="EMBL" id="QYUQ01000002">
    <property type="protein sequence ID" value="RJG03478.1"/>
    <property type="molecule type" value="Genomic_DNA"/>
</dbReference>
<dbReference type="RefSeq" id="WP_119786971.1">
    <property type="nucleotide sequence ID" value="NZ_QYUQ01000002.1"/>
</dbReference>
<evidence type="ECO:0000259" key="1">
    <source>
        <dbReference type="Pfam" id="PF01796"/>
    </source>
</evidence>
<dbReference type="InterPro" id="IPR022002">
    <property type="entry name" value="ChsH2_Znr"/>
</dbReference>
<accession>A0A3A3G4R1</accession>
<dbReference type="InterPro" id="IPR012340">
    <property type="entry name" value="NA-bd_OB-fold"/>
</dbReference>